<dbReference type="SUPFAM" id="SSF54236">
    <property type="entry name" value="Ubiquitin-like"/>
    <property type="match status" value="1"/>
</dbReference>
<dbReference type="PRINTS" id="PR00935">
    <property type="entry name" value="BAND41"/>
</dbReference>
<dbReference type="Pfam" id="PF00373">
    <property type="entry name" value="FERM_M"/>
    <property type="match status" value="1"/>
</dbReference>
<dbReference type="PROSITE" id="PS50057">
    <property type="entry name" value="FERM_3"/>
    <property type="match status" value="1"/>
</dbReference>
<dbReference type="InterPro" id="IPR014352">
    <property type="entry name" value="FERM/acyl-CoA-bd_prot_sf"/>
</dbReference>
<dbReference type="STRING" id="407821.A0A087SVK4"/>
<keyword evidence="1" id="KW-0378">Hydrolase</keyword>
<dbReference type="CDD" id="cd14473">
    <property type="entry name" value="FERM_B-lobe"/>
    <property type="match status" value="1"/>
</dbReference>
<dbReference type="EMBL" id="KK112166">
    <property type="protein sequence ID" value="KFM56893.1"/>
    <property type="molecule type" value="Genomic_DNA"/>
</dbReference>
<dbReference type="PANTHER" id="PTHR45706:SF1">
    <property type="entry name" value="PEZ, ISOFORM A"/>
    <property type="match status" value="1"/>
</dbReference>
<evidence type="ECO:0000256" key="1">
    <source>
        <dbReference type="ARBA" id="ARBA00022801"/>
    </source>
</evidence>
<keyword evidence="4" id="KW-1185">Reference proteome</keyword>
<dbReference type="Proteomes" id="UP000054359">
    <property type="component" value="Unassembled WGS sequence"/>
</dbReference>
<dbReference type="AlphaFoldDB" id="A0A087SVK4"/>
<proteinExistence type="predicted"/>
<dbReference type="Gene3D" id="1.20.80.10">
    <property type="match status" value="1"/>
</dbReference>
<dbReference type="InterPro" id="IPR018979">
    <property type="entry name" value="FERM_N"/>
</dbReference>
<dbReference type="InterPro" id="IPR019749">
    <property type="entry name" value="Band_41_domain"/>
</dbReference>
<name>A0A087SVK4_STEMI</name>
<dbReference type="FunFam" id="1.20.80.10:FF:000014">
    <property type="entry name" value="Tyrosine-protein phosphatase non-receptor type"/>
    <property type="match status" value="1"/>
</dbReference>
<dbReference type="SMART" id="SM00295">
    <property type="entry name" value="B41"/>
    <property type="match status" value="1"/>
</dbReference>
<dbReference type="InterPro" id="IPR000299">
    <property type="entry name" value="FERM_domain"/>
</dbReference>
<dbReference type="InterPro" id="IPR035963">
    <property type="entry name" value="FERM_2"/>
</dbReference>
<accession>A0A087SVK4</accession>
<dbReference type="GO" id="GO:0009887">
    <property type="term" value="P:animal organ morphogenesis"/>
    <property type="evidence" value="ECO:0007669"/>
    <property type="project" value="UniProtKB-ARBA"/>
</dbReference>
<dbReference type="SUPFAM" id="SSF47031">
    <property type="entry name" value="Second domain of FERM"/>
    <property type="match status" value="1"/>
</dbReference>
<evidence type="ECO:0000313" key="3">
    <source>
        <dbReference type="EMBL" id="KFM56893.1"/>
    </source>
</evidence>
<dbReference type="GO" id="GO:0004725">
    <property type="term" value="F:protein tyrosine phosphatase activity"/>
    <property type="evidence" value="ECO:0007669"/>
    <property type="project" value="TreeGrafter"/>
</dbReference>
<dbReference type="OrthoDB" id="10012364at2759"/>
<feature type="non-terminal residue" evidence="3">
    <location>
        <position position="211"/>
    </location>
</feature>
<feature type="domain" description="FERM" evidence="2">
    <location>
        <begin position="21"/>
        <end position="211"/>
    </location>
</feature>
<dbReference type="FunFam" id="3.10.20.90:FF:000039">
    <property type="entry name" value="Tyrosine-protein phosphatase non-receptor type"/>
    <property type="match status" value="1"/>
</dbReference>
<protein>
    <submittedName>
        <fullName evidence="3">Tyrosine-protein phosphatase non-receptor type 14</fullName>
    </submittedName>
</protein>
<dbReference type="GO" id="GO:0071944">
    <property type="term" value="C:cell periphery"/>
    <property type="evidence" value="ECO:0007669"/>
    <property type="project" value="UniProtKB-ARBA"/>
</dbReference>
<dbReference type="OMA" id="QASEWHR"/>
<evidence type="ECO:0000259" key="2">
    <source>
        <dbReference type="PROSITE" id="PS50057"/>
    </source>
</evidence>
<dbReference type="Gene3D" id="3.10.20.90">
    <property type="entry name" value="Phosphatidylinositol 3-kinase Catalytic Subunit, Chain A, domain 1"/>
    <property type="match status" value="1"/>
</dbReference>
<gene>
    <name evidence="3" type="ORF">X975_23580</name>
</gene>
<sequence length="211" mass="24576">MPFKIKLKKSRQYNVSSKNLFVLSVELLDNTTVECTLSSQSLGQECLNNVCQRLGLQQSQYFGLRFLSKKGTYWWVDLQRPLKKQLDKYALESCNLYLGVMFFVADVNILHDEVTRYHYFLQLKSDILEGKLHCNEDQTILFASYSLQAEFGDHDPERHTTEYLTNFGLLPKQMAQGKENQEAILERVILNHRSLQGMSQQLAEVYYIMEA</sequence>
<dbReference type="InterPro" id="IPR029071">
    <property type="entry name" value="Ubiquitin-like_domsf"/>
</dbReference>
<reference evidence="3 4" key="1">
    <citation type="submission" date="2013-11" db="EMBL/GenBank/DDBJ databases">
        <title>Genome sequencing of Stegodyphus mimosarum.</title>
        <authorList>
            <person name="Bechsgaard J."/>
        </authorList>
    </citation>
    <scope>NUCLEOTIDE SEQUENCE [LARGE SCALE GENOMIC DNA]</scope>
</reference>
<keyword evidence="3" id="KW-0675">Receptor</keyword>
<dbReference type="InterPro" id="IPR019748">
    <property type="entry name" value="FERM_central"/>
</dbReference>
<dbReference type="Pfam" id="PF09379">
    <property type="entry name" value="FERM_N"/>
    <property type="match status" value="1"/>
</dbReference>
<dbReference type="GO" id="GO:0048731">
    <property type="term" value="P:system development"/>
    <property type="evidence" value="ECO:0007669"/>
    <property type="project" value="UniProtKB-ARBA"/>
</dbReference>
<evidence type="ECO:0000313" key="4">
    <source>
        <dbReference type="Proteomes" id="UP000054359"/>
    </source>
</evidence>
<dbReference type="CDD" id="cd17099">
    <property type="entry name" value="FERM_F1_PTPN14_like"/>
    <property type="match status" value="1"/>
</dbReference>
<organism evidence="3 4">
    <name type="scientific">Stegodyphus mimosarum</name>
    <name type="common">African social velvet spider</name>
    <dbReference type="NCBI Taxonomy" id="407821"/>
    <lineage>
        <taxon>Eukaryota</taxon>
        <taxon>Metazoa</taxon>
        <taxon>Ecdysozoa</taxon>
        <taxon>Arthropoda</taxon>
        <taxon>Chelicerata</taxon>
        <taxon>Arachnida</taxon>
        <taxon>Araneae</taxon>
        <taxon>Araneomorphae</taxon>
        <taxon>Entelegynae</taxon>
        <taxon>Eresoidea</taxon>
        <taxon>Eresidae</taxon>
        <taxon>Stegodyphus</taxon>
    </lineage>
</organism>
<dbReference type="PANTHER" id="PTHR45706">
    <property type="entry name" value="TYROSINE-PROTEIN PHOSPHATASE"/>
    <property type="match status" value="1"/>
</dbReference>